<name>A0A7J6S8L4_PEROL</name>
<organism evidence="1 2">
    <name type="scientific">Perkinsus olseni</name>
    <name type="common">Perkinsus atlanticus</name>
    <dbReference type="NCBI Taxonomy" id="32597"/>
    <lineage>
        <taxon>Eukaryota</taxon>
        <taxon>Sar</taxon>
        <taxon>Alveolata</taxon>
        <taxon>Perkinsozoa</taxon>
        <taxon>Perkinsea</taxon>
        <taxon>Perkinsida</taxon>
        <taxon>Perkinsidae</taxon>
        <taxon>Perkinsus</taxon>
    </lineage>
</organism>
<proteinExistence type="predicted"/>
<sequence>ITSALHAEGPEFKPRHVHYLQQEVYVVEQFPRRGQRTLPSPGVWCRGITSASHTEGPEFNSRHVHDVQQLQCITSALHAEGPGFKPRHVHYLQQEVYVVEQFPRRGQRTLPPPGVWCR</sequence>
<feature type="non-terminal residue" evidence="1">
    <location>
        <position position="1"/>
    </location>
</feature>
<comment type="caution">
    <text evidence="1">The sequence shown here is derived from an EMBL/GenBank/DDBJ whole genome shotgun (WGS) entry which is preliminary data.</text>
</comment>
<evidence type="ECO:0000313" key="1">
    <source>
        <dbReference type="EMBL" id="KAF4729299.1"/>
    </source>
</evidence>
<dbReference type="AlphaFoldDB" id="A0A7J6S8L4"/>
<feature type="non-terminal residue" evidence="1">
    <location>
        <position position="118"/>
    </location>
</feature>
<protein>
    <submittedName>
        <fullName evidence="1">Uncharacterized protein</fullName>
    </submittedName>
</protein>
<evidence type="ECO:0000313" key="2">
    <source>
        <dbReference type="Proteomes" id="UP000553632"/>
    </source>
</evidence>
<keyword evidence="2" id="KW-1185">Reference proteome</keyword>
<accession>A0A7J6S8L4</accession>
<dbReference type="Proteomes" id="UP000553632">
    <property type="component" value="Unassembled WGS sequence"/>
</dbReference>
<reference evidence="1 2" key="1">
    <citation type="submission" date="2020-04" db="EMBL/GenBank/DDBJ databases">
        <title>Perkinsus olseni comparative genomics.</title>
        <authorList>
            <person name="Bogema D.R."/>
        </authorList>
    </citation>
    <scope>NUCLEOTIDE SEQUENCE [LARGE SCALE GENOMIC DNA]</scope>
    <source>
        <strain evidence="1 2">ATCC PRA-207</strain>
    </source>
</reference>
<dbReference type="EMBL" id="JABANO010019953">
    <property type="protein sequence ID" value="KAF4729299.1"/>
    <property type="molecule type" value="Genomic_DNA"/>
</dbReference>
<gene>
    <name evidence="1" type="ORF">FOZ63_018766</name>
</gene>